<reference evidence="3" key="1">
    <citation type="submission" date="2017-01" db="EMBL/GenBank/DDBJ databases">
        <authorList>
            <person name="Wang Y."/>
            <person name="White M."/>
            <person name="Kvist S."/>
            <person name="Moncalvo J.-M."/>
        </authorList>
    </citation>
    <scope>NUCLEOTIDE SEQUENCE [LARGE SCALE GENOMIC DNA]</scope>
    <source>
        <strain evidence="3">ID-206-W2</strain>
    </source>
</reference>
<dbReference type="Proteomes" id="UP000187429">
    <property type="component" value="Unassembled WGS sequence"/>
</dbReference>
<feature type="region of interest" description="Disordered" evidence="1">
    <location>
        <begin position="126"/>
        <end position="189"/>
    </location>
</feature>
<accession>A0A1R1Y287</accession>
<feature type="compositionally biased region" description="Low complexity" evidence="1">
    <location>
        <begin position="138"/>
        <end position="159"/>
    </location>
</feature>
<dbReference type="EMBL" id="LSSM01002600">
    <property type="protein sequence ID" value="OMJ21071.1"/>
    <property type="molecule type" value="Genomic_DNA"/>
</dbReference>
<proteinExistence type="predicted"/>
<evidence type="ECO:0000313" key="3">
    <source>
        <dbReference type="Proteomes" id="UP000187429"/>
    </source>
</evidence>
<name>A0A1R1Y287_9FUNG</name>
<protein>
    <submittedName>
        <fullName evidence="2">Uncharacterized protein</fullName>
    </submittedName>
</protein>
<evidence type="ECO:0000256" key="1">
    <source>
        <dbReference type="SAM" id="MobiDB-lite"/>
    </source>
</evidence>
<organism evidence="2 3">
    <name type="scientific">Smittium culicis</name>
    <dbReference type="NCBI Taxonomy" id="133412"/>
    <lineage>
        <taxon>Eukaryota</taxon>
        <taxon>Fungi</taxon>
        <taxon>Fungi incertae sedis</taxon>
        <taxon>Zoopagomycota</taxon>
        <taxon>Kickxellomycotina</taxon>
        <taxon>Harpellomycetes</taxon>
        <taxon>Harpellales</taxon>
        <taxon>Legeriomycetaceae</taxon>
        <taxon>Smittium</taxon>
    </lineage>
</organism>
<dbReference type="AlphaFoldDB" id="A0A1R1Y287"/>
<comment type="caution">
    <text evidence="2">The sequence shown here is derived from an EMBL/GenBank/DDBJ whole genome shotgun (WGS) entry which is preliminary data.</text>
</comment>
<evidence type="ECO:0000313" key="2">
    <source>
        <dbReference type="EMBL" id="OMJ21071.1"/>
    </source>
</evidence>
<feature type="compositionally biased region" description="Basic and acidic residues" evidence="1">
    <location>
        <begin position="180"/>
        <end position="189"/>
    </location>
</feature>
<gene>
    <name evidence="2" type="ORF">AYI69_g5974</name>
</gene>
<sequence length="189" mass="20277">MRALLSDVAATVTQQADPTRRVSHQTADGPKGDRRSHFQETSSEATACPALASSNRAQTTRILTAVTLLRRRAPVLQLLLNPVQVTKPPTASQIFAEGVVAAGGGLNRDTERLPSLGPPKLLERGFRIPLKNTHSLAPGSRSSKGKSPSDVDSPATQTPYTPPTPMAQESHPVDDEIMDVDGHFDYPCH</sequence>
<keyword evidence="3" id="KW-1185">Reference proteome</keyword>
<feature type="region of interest" description="Disordered" evidence="1">
    <location>
        <begin position="1"/>
        <end position="46"/>
    </location>
</feature>